<evidence type="ECO:0000313" key="1">
    <source>
        <dbReference type="EMBL" id="MCY9763548.1"/>
    </source>
</evidence>
<dbReference type="EMBL" id="JAMDNP010000057">
    <property type="protein sequence ID" value="MCY9763548.1"/>
    <property type="molecule type" value="Genomic_DNA"/>
</dbReference>
<comment type="caution">
    <text evidence="1">The sequence shown here is derived from an EMBL/GenBank/DDBJ whole genome shotgun (WGS) entry which is preliminary data.</text>
</comment>
<proteinExistence type="predicted"/>
<gene>
    <name evidence="1" type="ORF">M5X12_23850</name>
</gene>
<evidence type="ECO:0000313" key="2">
    <source>
        <dbReference type="Proteomes" id="UP001527181"/>
    </source>
</evidence>
<dbReference type="RefSeq" id="WP_268598729.1">
    <property type="nucleotide sequence ID" value="NZ_JAMDNP010000057.1"/>
</dbReference>
<dbReference type="Proteomes" id="UP001527181">
    <property type="component" value="Unassembled WGS sequence"/>
</dbReference>
<organism evidence="1 2">
    <name type="scientific">Paenibacillus alvei</name>
    <name type="common">Bacillus alvei</name>
    <dbReference type="NCBI Taxonomy" id="44250"/>
    <lineage>
        <taxon>Bacteria</taxon>
        <taxon>Bacillati</taxon>
        <taxon>Bacillota</taxon>
        <taxon>Bacilli</taxon>
        <taxon>Bacillales</taxon>
        <taxon>Paenibacillaceae</taxon>
        <taxon>Paenibacillus</taxon>
    </lineage>
</organism>
<reference evidence="1 2" key="1">
    <citation type="submission" date="2022-05" db="EMBL/GenBank/DDBJ databases">
        <title>Genome Sequencing of Bee-Associated Microbes.</title>
        <authorList>
            <person name="Dunlap C."/>
        </authorList>
    </citation>
    <scope>NUCLEOTIDE SEQUENCE [LARGE SCALE GENOMIC DNA]</scope>
    <source>
        <strain evidence="1 2">NRRL B-04010</strain>
    </source>
</reference>
<sequence>MIINVELFTKSYAAEMNIDETGMHMKLLPEAQADLTQYLKLVLPSYILMPEDEEDLDLDTLMKLATQWQNANPDEKLTEPTTVLPYEIPKESKDLLERMAKAQDISMTQLLIQMIDKVYTKVVVQNGEL</sequence>
<name>A0ABT4H3J3_PAEAL</name>
<keyword evidence="2" id="KW-1185">Reference proteome</keyword>
<accession>A0ABT4H3J3</accession>
<protein>
    <submittedName>
        <fullName evidence="1">Uncharacterized protein</fullName>
    </submittedName>
</protein>